<proteinExistence type="inferred from homology"/>
<dbReference type="EMBL" id="FOFT01000026">
    <property type="protein sequence ID" value="SES51159.1"/>
    <property type="molecule type" value="Genomic_DNA"/>
</dbReference>
<accession>A0A1H9XYI2</accession>
<name>A0A1H9XYI2_9PSEU</name>
<dbReference type="Gene3D" id="1.10.287.1060">
    <property type="entry name" value="ESAT-6-like"/>
    <property type="match status" value="1"/>
</dbReference>
<gene>
    <name evidence="2" type="ORF">SAMN05216195_12626</name>
</gene>
<keyword evidence="3" id="KW-1185">Reference proteome</keyword>
<dbReference type="RefSeq" id="WP_090074382.1">
    <property type="nucleotide sequence ID" value="NZ_FOFT01000026.1"/>
</dbReference>
<dbReference type="Pfam" id="PF06013">
    <property type="entry name" value="WXG100"/>
    <property type="match status" value="1"/>
</dbReference>
<protein>
    <recommendedName>
        <fullName evidence="1">ESAT-6-like protein</fullName>
    </recommendedName>
</protein>
<dbReference type="NCBIfam" id="TIGR03930">
    <property type="entry name" value="WXG100_ESAT6"/>
    <property type="match status" value="1"/>
</dbReference>
<comment type="similarity">
    <text evidence="1">Belongs to the WXG100 family.</text>
</comment>
<sequence>MIKVSFPELMNASSQISSAERKITGELEALEGRVRSVLAGYEGASSEAYNAAQNDWDKAAADLAQVLSSIGVAVQQAAEAYQQGEQKNAMRWS</sequence>
<dbReference type="Proteomes" id="UP000199028">
    <property type="component" value="Unassembled WGS sequence"/>
</dbReference>
<evidence type="ECO:0000313" key="2">
    <source>
        <dbReference type="EMBL" id="SES51159.1"/>
    </source>
</evidence>
<dbReference type="SUPFAM" id="SSF140453">
    <property type="entry name" value="EsxAB dimer-like"/>
    <property type="match status" value="1"/>
</dbReference>
<reference evidence="3" key="1">
    <citation type="submission" date="2016-10" db="EMBL/GenBank/DDBJ databases">
        <authorList>
            <person name="Varghese N."/>
            <person name="Submissions S."/>
        </authorList>
    </citation>
    <scope>NUCLEOTIDE SEQUENCE [LARGE SCALE GENOMIC DNA]</scope>
    <source>
        <strain evidence="3">CGMCC 4.578</strain>
    </source>
</reference>
<dbReference type="InterPro" id="IPR010310">
    <property type="entry name" value="T7SS_ESAT-6-like"/>
</dbReference>
<evidence type="ECO:0000256" key="1">
    <source>
        <dbReference type="RuleBase" id="RU362001"/>
    </source>
</evidence>
<organism evidence="2 3">
    <name type="scientific">Lentzea flaviverrucosa</name>
    <dbReference type="NCBI Taxonomy" id="200379"/>
    <lineage>
        <taxon>Bacteria</taxon>
        <taxon>Bacillati</taxon>
        <taxon>Actinomycetota</taxon>
        <taxon>Actinomycetes</taxon>
        <taxon>Pseudonocardiales</taxon>
        <taxon>Pseudonocardiaceae</taxon>
        <taxon>Lentzea</taxon>
    </lineage>
</organism>
<evidence type="ECO:0000313" key="3">
    <source>
        <dbReference type="Proteomes" id="UP000199028"/>
    </source>
</evidence>
<dbReference type="OrthoDB" id="3387628at2"/>
<dbReference type="AlphaFoldDB" id="A0A1H9XYI2"/>
<dbReference type="InterPro" id="IPR036689">
    <property type="entry name" value="ESAT-6-like_sf"/>
</dbReference>